<reference evidence="4 5" key="3">
    <citation type="submission" date="2019-11" db="EMBL/GenBank/DDBJ databases">
        <title>Type strains purchased from KCTC, JCM and DSMZ.</title>
        <authorList>
            <person name="Lu H."/>
        </authorList>
    </citation>
    <scope>NUCLEOTIDE SEQUENCE [LARGE SCALE GENOMIC DNA]</scope>
    <source>
        <strain evidence="4 5">KCTC 52429</strain>
    </source>
</reference>
<gene>
    <name evidence="3" type="ORF">GCM10011572_23780</name>
    <name evidence="4" type="ORF">GM672_13885</name>
</gene>
<protein>
    <submittedName>
        <fullName evidence="4">AsmA family protein</fullName>
    </submittedName>
</protein>
<dbReference type="Proteomes" id="UP000430634">
    <property type="component" value="Unassembled WGS sequence"/>
</dbReference>
<organism evidence="4 5">
    <name type="scientific">Pseudoduganella buxea</name>
    <dbReference type="NCBI Taxonomy" id="1949069"/>
    <lineage>
        <taxon>Bacteria</taxon>
        <taxon>Pseudomonadati</taxon>
        <taxon>Pseudomonadota</taxon>
        <taxon>Betaproteobacteria</taxon>
        <taxon>Burkholderiales</taxon>
        <taxon>Oxalobacteraceae</taxon>
        <taxon>Telluria group</taxon>
        <taxon>Pseudoduganella</taxon>
    </lineage>
</organism>
<evidence type="ECO:0000313" key="5">
    <source>
        <dbReference type="Proteomes" id="UP000430634"/>
    </source>
</evidence>
<dbReference type="Proteomes" id="UP000622638">
    <property type="component" value="Unassembled WGS sequence"/>
</dbReference>
<dbReference type="InterPro" id="IPR052894">
    <property type="entry name" value="AsmA-related"/>
</dbReference>
<dbReference type="GO" id="GO:0090313">
    <property type="term" value="P:regulation of protein targeting to membrane"/>
    <property type="evidence" value="ECO:0007669"/>
    <property type="project" value="TreeGrafter"/>
</dbReference>
<reference evidence="3" key="1">
    <citation type="journal article" date="2014" name="Int. J. Syst. Evol. Microbiol.">
        <title>Complete genome of a new Firmicutes species belonging to the dominant human colonic microbiota ('Ruminococcus bicirculans') reveals two chromosomes and a selective capacity to utilize plant glucans.</title>
        <authorList>
            <consortium name="NISC Comparative Sequencing Program"/>
            <person name="Wegmann U."/>
            <person name="Louis P."/>
            <person name="Goesmann A."/>
            <person name="Henrissat B."/>
            <person name="Duncan S.H."/>
            <person name="Flint H.J."/>
        </authorList>
    </citation>
    <scope>NUCLEOTIDE SEQUENCE</scope>
    <source>
        <strain evidence="3">CGMCC 1.15931</strain>
    </source>
</reference>
<evidence type="ECO:0000313" key="3">
    <source>
        <dbReference type="EMBL" id="GGC01012.1"/>
    </source>
</evidence>
<feature type="domain" description="AsmA" evidence="2">
    <location>
        <begin position="5"/>
        <end position="187"/>
    </location>
</feature>
<comment type="caution">
    <text evidence="4">The sequence shown here is derived from an EMBL/GenBank/DDBJ whole genome shotgun (WGS) entry which is preliminary data.</text>
</comment>
<dbReference type="Pfam" id="PF05170">
    <property type="entry name" value="AsmA"/>
    <property type="match status" value="2"/>
</dbReference>
<evidence type="ECO:0000313" key="6">
    <source>
        <dbReference type="Proteomes" id="UP000622638"/>
    </source>
</evidence>
<dbReference type="InterPro" id="IPR007844">
    <property type="entry name" value="AsmA"/>
</dbReference>
<sequence length="695" mass="74857">MTLPRRKKIALAVGGTVVAIPAIALIVLLNYDWNKARPWLNAKTSEAIERPFEIRGDLSLTWEKQPRPPAQRTWRDWFPWPHLVAKDVHLGNPPAMVTALANARQPAPADMAKVDAIAFSINPFALLHQTISIPELSFQSPDVYLRRVQDGSNNWTFEKKEKKSNWKLDLDRLVFSRGSIRFVDAIEKIDATAQVDTLDNDPKYGVGWKLTGKWNDAPIRGGGKTGAVLSLQDASVPFPIVADAKIGLVDVAAEGTLTNPAKLAGIDMRLKVSGASMARLYPITGLVLPETPPFSTQGRLVGELKKGSSTWTYDNFTGKVGSSDIAGKLAYQQKKPRGHLTGNVHSKLLQFADLGPLIGADSNEKKKERGVETVQPADKVLPVEKFRTERWKSIDADVSFKADRITRTAQLPISKLYTEFHLNDGVLKLTPLNFEFAGGSMASTVKLDGSGRQVKDAIAANLDVKGRHIKLNQLFPNMPQKQATVGEINAEARLSATGDSVASLLAKSNGELKTVITDGTISKLLLEQMGLNVGSIIVTKLAGDKPVHLNCLAGDFAVTNGIAQTRSFIVDTTDATIHINGAVSLAEERMDLTLKPDSKGLRIVSLRSPIYVRGSFKKPDVDIDKGVLAMRAGGAIALATLAAPVAAVLPLIHGGGDGVDCGKLVSQAQAKPTAPAPGKQLAKSKQATAEQVKGK</sequence>
<keyword evidence="6" id="KW-1185">Reference proteome</keyword>
<dbReference type="EMBL" id="BMKG01000009">
    <property type="protein sequence ID" value="GGC01012.1"/>
    <property type="molecule type" value="Genomic_DNA"/>
</dbReference>
<feature type="domain" description="AsmA" evidence="2">
    <location>
        <begin position="188"/>
        <end position="566"/>
    </location>
</feature>
<proteinExistence type="predicted"/>
<reference evidence="3" key="4">
    <citation type="submission" date="2024-05" db="EMBL/GenBank/DDBJ databases">
        <authorList>
            <person name="Sun Q."/>
            <person name="Zhou Y."/>
        </authorList>
    </citation>
    <scope>NUCLEOTIDE SEQUENCE</scope>
    <source>
        <strain evidence="3">CGMCC 1.15931</strain>
    </source>
</reference>
<evidence type="ECO:0000256" key="1">
    <source>
        <dbReference type="SAM" id="MobiDB-lite"/>
    </source>
</evidence>
<dbReference type="PANTHER" id="PTHR30441:SF9">
    <property type="entry name" value="ASMA FAMILY PROTEIN YHJG"/>
    <property type="match status" value="1"/>
</dbReference>
<accession>A0A6I3SXQ7</accession>
<dbReference type="AlphaFoldDB" id="A0A6I3SXQ7"/>
<dbReference type="GO" id="GO:0005886">
    <property type="term" value="C:plasma membrane"/>
    <property type="evidence" value="ECO:0007669"/>
    <property type="project" value="TreeGrafter"/>
</dbReference>
<evidence type="ECO:0000259" key="2">
    <source>
        <dbReference type="Pfam" id="PF05170"/>
    </source>
</evidence>
<evidence type="ECO:0000313" key="4">
    <source>
        <dbReference type="EMBL" id="MTV53819.1"/>
    </source>
</evidence>
<name>A0A6I3SXQ7_9BURK</name>
<dbReference type="OrthoDB" id="5749006at2"/>
<feature type="region of interest" description="Disordered" evidence="1">
    <location>
        <begin position="670"/>
        <end position="695"/>
    </location>
</feature>
<dbReference type="EMBL" id="WNKZ01000036">
    <property type="protein sequence ID" value="MTV53819.1"/>
    <property type="molecule type" value="Genomic_DNA"/>
</dbReference>
<dbReference type="RefSeq" id="WP_155471127.1">
    <property type="nucleotide sequence ID" value="NZ_BMKG01000009.1"/>
</dbReference>
<dbReference type="PANTHER" id="PTHR30441">
    <property type="entry name" value="DUF748 DOMAIN-CONTAINING PROTEIN"/>
    <property type="match status" value="1"/>
</dbReference>
<reference evidence="6" key="2">
    <citation type="journal article" date="2019" name="Int. J. Syst. Evol. Microbiol.">
        <title>The Global Catalogue of Microorganisms (GCM) 10K type strain sequencing project: providing services to taxonomists for standard genome sequencing and annotation.</title>
        <authorList>
            <consortium name="The Broad Institute Genomics Platform"/>
            <consortium name="The Broad Institute Genome Sequencing Center for Infectious Disease"/>
            <person name="Wu L."/>
            <person name="Ma J."/>
        </authorList>
    </citation>
    <scope>NUCLEOTIDE SEQUENCE [LARGE SCALE GENOMIC DNA]</scope>
    <source>
        <strain evidence="6">CGMCC 1.15931</strain>
    </source>
</reference>